<proteinExistence type="inferred from homology"/>
<dbReference type="Pfam" id="PF00118">
    <property type="entry name" value="Cpn60_TCP1"/>
    <property type="match status" value="1"/>
</dbReference>
<keyword evidence="5 7" id="KW-0143">Chaperone</keyword>
<dbReference type="FunFam" id="3.50.7.10:FF:000001">
    <property type="entry name" value="60 kDa chaperonin"/>
    <property type="match status" value="1"/>
</dbReference>
<name>A0A2N0DHB0_RHISU</name>
<geneLocation type="plasmid" evidence="12 14">
    <name>pWSM1592_1</name>
</geneLocation>
<dbReference type="InterPro" id="IPR027413">
    <property type="entry name" value="GROEL-like_equatorial_sf"/>
</dbReference>
<comment type="subcellular location">
    <subcellularLocation>
        <location evidence="7">Cytoplasm</location>
    </subcellularLocation>
</comment>
<evidence type="ECO:0000313" key="12">
    <source>
        <dbReference type="EMBL" id="UWU18657.1"/>
    </source>
</evidence>
<dbReference type="Gene3D" id="3.30.260.10">
    <property type="entry name" value="TCP-1-like chaperonin intermediate domain"/>
    <property type="match status" value="1"/>
</dbReference>
<keyword evidence="2 7" id="KW-0963">Cytoplasm</keyword>
<dbReference type="GO" id="GO:0016853">
    <property type="term" value="F:isomerase activity"/>
    <property type="evidence" value="ECO:0007669"/>
    <property type="project" value="UniProtKB-KW"/>
</dbReference>
<feature type="coiled-coil region" evidence="10">
    <location>
        <begin position="339"/>
        <end position="366"/>
    </location>
</feature>
<dbReference type="STRING" id="1041146.GCA_000427985_03278"/>
<feature type="binding site" evidence="7">
    <location>
        <position position="415"/>
    </location>
    <ligand>
        <name>ATP</name>
        <dbReference type="ChEBI" id="CHEBI:30616"/>
    </ligand>
</feature>
<evidence type="ECO:0000313" key="13">
    <source>
        <dbReference type="Proteomes" id="UP000232164"/>
    </source>
</evidence>
<keyword evidence="10" id="KW-0175">Coiled coil</keyword>
<dbReference type="EMBL" id="CP104144">
    <property type="protein sequence ID" value="UWU18657.1"/>
    <property type="molecule type" value="Genomic_DNA"/>
</dbReference>
<dbReference type="EMBL" id="PIQN01000001">
    <property type="protein sequence ID" value="PKA45505.1"/>
    <property type="molecule type" value="Genomic_DNA"/>
</dbReference>
<dbReference type="InterPro" id="IPR002423">
    <property type="entry name" value="Cpn60/GroEL/TCP-1"/>
</dbReference>
<gene>
    <name evidence="7 11" type="primary">groL</name>
    <name evidence="7" type="synonym">groEL</name>
    <name evidence="11" type="ORF">CWR43_00240</name>
    <name evidence="12" type="ORF">N2599_26015</name>
</gene>
<protein>
    <recommendedName>
        <fullName evidence="7">Chaperonin GroEL</fullName>
        <ecNumber evidence="7">5.6.1.7</ecNumber>
    </recommendedName>
    <alternativeName>
        <fullName evidence="7">60 kDa chaperonin</fullName>
    </alternativeName>
    <alternativeName>
        <fullName evidence="7">Chaperonin-60</fullName>
        <shortName evidence="7">Cpn60</shortName>
    </alternativeName>
</protein>
<dbReference type="Proteomes" id="UP001060123">
    <property type="component" value="Plasmid pWSM1592_1"/>
</dbReference>
<reference evidence="11 13" key="2">
    <citation type="submission" date="2017-12" db="EMBL/GenBank/DDBJ databases">
        <title>Genome sequence of Rhizobium sullae HCNT1 isolated from Sulla coronaria nodules and featuring peculiar denitrification phenotypes.</title>
        <authorList>
            <person name="De Diego-Diaz B."/>
            <person name="Treu L."/>
            <person name="Campanaro S."/>
            <person name="Da Silva Duarte V."/>
            <person name="Basaglia M."/>
            <person name="Favaro L."/>
            <person name="Casella S."/>
            <person name="Squartini A."/>
        </authorList>
    </citation>
    <scope>NUCLEOTIDE SEQUENCE [LARGE SCALE GENOMIC DNA]</scope>
    <source>
        <strain evidence="11 13">HCNT1</strain>
    </source>
</reference>
<comment type="subunit">
    <text evidence="7 9">Forms a cylinder of 14 subunits composed of two heptameric rings stacked back-to-back. Interacts with the co-chaperonin GroES.</text>
</comment>
<organism evidence="11 13">
    <name type="scientific">Rhizobium sullae</name>
    <name type="common">Rhizobium hedysari</name>
    <dbReference type="NCBI Taxonomy" id="50338"/>
    <lineage>
        <taxon>Bacteria</taxon>
        <taxon>Pseudomonadati</taxon>
        <taxon>Pseudomonadota</taxon>
        <taxon>Alphaproteobacteria</taxon>
        <taxon>Hyphomicrobiales</taxon>
        <taxon>Rhizobiaceae</taxon>
        <taxon>Rhizobium/Agrobacterium group</taxon>
        <taxon>Rhizobium</taxon>
    </lineage>
</organism>
<dbReference type="GO" id="GO:0042026">
    <property type="term" value="P:protein refolding"/>
    <property type="evidence" value="ECO:0007669"/>
    <property type="project" value="UniProtKB-UniRule"/>
</dbReference>
<comment type="function">
    <text evidence="7 9">Together with its co-chaperonin GroES, plays an essential role in assisting protein folding. The GroEL-GroES system forms a nano-cage that allows encapsulation of the non-native substrate proteins and provides a physical environment optimized to promote and accelerate protein folding.</text>
</comment>
<evidence type="ECO:0000256" key="1">
    <source>
        <dbReference type="ARBA" id="ARBA00006607"/>
    </source>
</evidence>
<dbReference type="NCBIfam" id="NF009489">
    <property type="entry name" value="PRK12851.1"/>
    <property type="match status" value="1"/>
</dbReference>
<reference evidence="12" key="3">
    <citation type="submission" date="2022-09" db="EMBL/GenBank/DDBJ databases">
        <title>Australian commercial rhizobial inoculants.</title>
        <authorList>
            <person name="Kohlmeier M.G."/>
            <person name="O'Hara G.W."/>
            <person name="Colombi E."/>
            <person name="Ramsay J.P."/>
            <person name="Terpolilli J."/>
        </authorList>
    </citation>
    <scope>NUCLEOTIDE SEQUENCE</scope>
    <source>
        <strain evidence="12">WSM1592</strain>
        <plasmid evidence="12">pWSM1592_1</plasmid>
    </source>
</reference>
<evidence type="ECO:0000256" key="4">
    <source>
        <dbReference type="ARBA" id="ARBA00022840"/>
    </source>
</evidence>
<evidence type="ECO:0000313" key="14">
    <source>
        <dbReference type="Proteomes" id="UP001060123"/>
    </source>
</evidence>
<dbReference type="SUPFAM" id="SSF54849">
    <property type="entry name" value="GroEL-intermediate domain like"/>
    <property type="match status" value="2"/>
</dbReference>
<dbReference type="NCBIfam" id="NF009488">
    <property type="entry name" value="PRK12850.1"/>
    <property type="match status" value="1"/>
</dbReference>
<dbReference type="GO" id="GO:0005737">
    <property type="term" value="C:cytoplasm"/>
    <property type="evidence" value="ECO:0007669"/>
    <property type="project" value="UniProtKB-SubCell"/>
</dbReference>
<evidence type="ECO:0000256" key="2">
    <source>
        <dbReference type="ARBA" id="ARBA00022490"/>
    </source>
</evidence>
<reference evidence="11 13" key="1">
    <citation type="submission" date="2017-11" db="EMBL/GenBank/DDBJ databases">
        <authorList>
            <person name="Han C.G."/>
        </authorList>
    </citation>
    <scope>NUCLEOTIDE SEQUENCE [LARGE SCALE GENOMIC DNA]</scope>
    <source>
        <strain evidence="11 13">HCNT1</strain>
    </source>
</reference>
<dbReference type="GO" id="GO:0051082">
    <property type="term" value="F:unfolded protein binding"/>
    <property type="evidence" value="ECO:0007669"/>
    <property type="project" value="UniProtKB-UniRule"/>
</dbReference>
<dbReference type="Gene3D" id="1.10.560.10">
    <property type="entry name" value="GroEL-like equatorial domain"/>
    <property type="match status" value="1"/>
</dbReference>
<keyword evidence="6 7" id="KW-0413">Isomerase</keyword>
<keyword evidence="4 7" id="KW-0067">ATP-binding</keyword>
<feature type="binding site" evidence="7">
    <location>
        <position position="496"/>
    </location>
    <ligand>
        <name>ATP</name>
        <dbReference type="ChEBI" id="CHEBI:30616"/>
    </ligand>
</feature>
<dbReference type="SUPFAM" id="SSF48592">
    <property type="entry name" value="GroEL equatorial domain-like"/>
    <property type="match status" value="1"/>
</dbReference>
<comment type="caution">
    <text evidence="7">Lacks conserved residue(s) required for the propagation of feature annotation.</text>
</comment>
<dbReference type="Gene3D" id="3.50.7.10">
    <property type="entry name" value="GroEL"/>
    <property type="match status" value="1"/>
</dbReference>
<evidence type="ECO:0000256" key="9">
    <source>
        <dbReference type="RuleBase" id="RU000419"/>
    </source>
</evidence>
<dbReference type="RefSeq" id="WP_027512177.1">
    <property type="nucleotide sequence ID" value="NZ_CP104144.1"/>
</dbReference>
<dbReference type="AlphaFoldDB" id="A0A2N0DHB0"/>
<dbReference type="Proteomes" id="UP000232164">
    <property type="component" value="Unassembled WGS sequence"/>
</dbReference>
<dbReference type="InterPro" id="IPR027409">
    <property type="entry name" value="GroEL-like_apical_dom_sf"/>
</dbReference>
<evidence type="ECO:0000256" key="5">
    <source>
        <dbReference type="ARBA" id="ARBA00023186"/>
    </source>
</evidence>
<dbReference type="NCBIfam" id="NF009487">
    <property type="entry name" value="PRK12849.1"/>
    <property type="match status" value="1"/>
</dbReference>
<dbReference type="PRINTS" id="PR00298">
    <property type="entry name" value="CHAPERONIN60"/>
</dbReference>
<evidence type="ECO:0000256" key="6">
    <source>
        <dbReference type="ARBA" id="ARBA00023235"/>
    </source>
</evidence>
<dbReference type="CDD" id="cd03344">
    <property type="entry name" value="GroEL"/>
    <property type="match status" value="1"/>
</dbReference>
<dbReference type="InterPro" id="IPR001844">
    <property type="entry name" value="Cpn60/GroEL"/>
</dbReference>
<dbReference type="InterPro" id="IPR027410">
    <property type="entry name" value="TCP-1-like_intermed_sf"/>
</dbReference>
<evidence type="ECO:0000256" key="10">
    <source>
        <dbReference type="SAM" id="Coils"/>
    </source>
</evidence>
<dbReference type="HAMAP" id="MF_00600">
    <property type="entry name" value="CH60"/>
    <property type="match status" value="1"/>
</dbReference>
<evidence type="ECO:0000256" key="3">
    <source>
        <dbReference type="ARBA" id="ARBA00022741"/>
    </source>
</evidence>
<accession>A0A2N0DHB0</accession>
<dbReference type="GO" id="GO:0140662">
    <property type="term" value="F:ATP-dependent protein folding chaperone"/>
    <property type="evidence" value="ECO:0007669"/>
    <property type="project" value="InterPro"/>
</dbReference>
<keyword evidence="3 7" id="KW-0547">Nucleotide-binding</keyword>
<keyword evidence="14" id="KW-1185">Reference proteome</keyword>
<evidence type="ECO:0000256" key="7">
    <source>
        <dbReference type="HAMAP-Rule" id="MF_00600"/>
    </source>
</evidence>
<sequence>MAHKQVLFRSAAREKILKGTTQLADAVRVTLGPRSKAVLIEKKWGTPVVCNDGVTIAKEFDLKDPEENLGARMLRQAAEKTGEIVGDGTSTSTVLAQAIFSDGLRNVVAGASAIDIKRGLDRALARAVACLRENSKPVTGKLEKVQVATISAHNDAAIGALIGDAMEKVGDEGVITVEESKTTETVLDVVEGMQFDRGFLSPYFVTDSERMEIVLEEAAILLVDRKLNALNDCVGLLEAVAKANMPLLVVAEDVEGEALATLIVNQIRGTLHNCAVKSPGFGDRRKAMLQDIAILSGGQVLSEDLGIKLETVTLEQLGRAARVVITKETTTIIGGAGDKNAISARVEQLRGEIAETKSDYDKEKLQERLAKLSGGVAVIKVGAATEAEMKTKKEALDDAINATKAAVAEGILPGGGIGLLRCSDALTQEEVRCEGDERTGVQILKRALEVPIRQIADNSSIDGGVVVAKVLEGSGSLGYDAERKVYTDMFAAGIVDPTKVVRVALENAVSVASVLLLTEATMTEIPEEPKNNPVRQEMGL</sequence>
<dbReference type="PANTHER" id="PTHR45633">
    <property type="entry name" value="60 KDA HEAT SHOCK PROTEIN, MITOCHONDRIAL"/>
    <property type="match status" value="1"/>
</dbReference>
<dbReference type="GO" id="GO:0005524">
    <property type="term" value="F:ATP binding"/>
    <property type="evidence" value="ECO:0007669"/>
    <property type="project" value="UniProtKB-UniRule"/>
</dbReference>
<dbReference type="NCBIfam" id="NF000592">
    <property type="entry name" value="PRK00013.1"/>
    <property type="match status" value="1"/>
</dbReference>
<dbReference type="EC" id="5.6.1.7" evidence="7"/>
<comment type="similarity">
    <text evidence="1 7 8">Belongs to the chaperonin (HSP60) family.</text>
</comment>
<evidence type="ECO:0000256" key="8">
    <source>
        <dbReference type="RuleBase" id="RU000418"/>
    </source>
</evidence>
<keyword evidence="12" id="KW-0614">Plasmid</keyword>
<evidence type="ECO:0000313" key="11">
    <source>
        <dbReference type="EMBL" id="PKA45505.1"/>
    </source>
</evidence>
<dbReference type="NCBIfam" id="TIGR02348">
    <property type="entry name" value="GroEL"/>
    <property type="match status" value="1"/>
</dbReference>
<dbReference type="SUPFAM" id="SSF52029">
    <property type="entry name" value="GroEL apical domain-like"/>
    <property type="match status" value="1"/>
</dbReference>
<feature type="binding site" evidence="7">
    <location>
        <begin position="30"/>
        <end position="33"/>
    </location>
    <ligand>
        <name>ATP</name>
        <dbReference type="ChEBI" id="CHEBI:30616"/>
    </ligand>
</feature>